<protein>
    <recommendedName>
        <fullName evidence="3">Tetratricopeptide repeat protein</fullName>
    </recommendedName>
</protein>
<sequence>MEGYIDLRKLSMEELAGVVSLYPWFGGARKELCRRMAAAGGDGWGESQYADAAMYLPSRKMVAAMLKGASGADCSDKELSEMLRKISRDLDRKSVRVAGGDYFSQEQYDLVRKQEDSVFSRFSAENDSRRQENGTEGAESVFFYTETLAQIYADQGYYEQAKEIYSKLILAYPEKNTYFAALIEKLDKEIKK</sequence>
<accession>A0A9D9N0F0</accession>
<gene>
    <name evidence="1" type="ORF">IAC08_06235</name>
</gene>
<dbReference type="Proteomes" id="UP000823617">
    <property type="component" value="Unassembled WGS sequence"/>
</dbReference>
<reference evidence="1" key="2">
    <citation type="journal article" date="2021" name="PeerJ">
        <title>Extensive microbial diversity within the chicken gut microbiome revealed by metagenomics and culture.</title>
        <authorList>
            <person name="Gilroy R."/>
            <person name="Ravi A."/>
            <person name="Getino M."/>
            <person name="Pursley I."/>
            <person name="Horton D.L."/>
            <person name="Alikhan N.F."/>
            <person name="Baker D."/>
            <person name="Gharbi K."/>
            <person name="Hall N."/>
            <person name="Watson M."/>
            <person name="Adriaenssens E.M."/>
            <person name="Foster-Nyarko E."/>
            <person name="Jarju S."/>
            <person name="Secka A."/>
            <person name="Antonio M."/>
            <person name="Oren A."/>
            <person name="Chaudhuri R.R."/>
            <person name="La Ragione R."/>
            <person name="Hildebrand F."/>
            <person name="Pallen M.J."/>
        </authorList>
    </citation>
    <scope>NUCLEOTIDE SEQUENCE</scope>
    <source>
        <strain evidence="1">B1-3475</strain>
    </source>
</reference>
<dbReference type="AlphaFoldDB" id="A0A9D9N0F0"/>
<comment type="caution">
    <text evidence="1">The sequence shown here is derived from an EMBL/GenBank/DDBJ whole genome shotgun (WGS) entry which is preliminary data.</text>
</comment>
<evidence type="ECO:0008006" key="3">
    <source>
        <dbReference type="Google" id="ProtNLM"/>
    </source>
</evidence>
<name>A0A9D9N0F0_9BACT</name>
<reference evidence="1" key="1">
    <citation type="submission" date="2020-10" db="EMBL/GenBank/DDBJ databases">
        <authorList>
            <person name="Gilroy R."/>
        </authorList>
    </citation>
    <scope>NUCLEOTIDE SEQUENCE</scope>
    <source>
        <strain evidence="1">B1-3475</strain>
    </source>
</reference>
<evidence type="ECO:0000313" key="2">
    <source>
        <dbReference type="Proteomes" id="UP000823617"/>
    </source>
</evidence>
<dbReference type="EMBL" id="JADIMK010000068">
    <property type="protein sequence ID" value="MBO8455986.1"/>
    <property type="molecule type" value="Genomic_DNA"/>
</dbReference>
<evidence type="ECO:0000313" key="1">
    <source>
        <dbReference type="EMBL" id="MBO8455986.1"/>
    </source>
</evidence>
<proteinExistence type="predicted"/>
<organism evidence="1 2">
    <name type="scientific">Candidatus Cryptobacteroides intestinigallinarum</name>
    <dbReference type="NCBI Taxonomy" id="2840767"/>
    <lineage>
        <taxon>Bacteria</taxon>
        <taxon>Pseudomonadati</taxon>
        <taxon>Bacteroidota</taxon>
        <taxon>Bacteroidia</taxon>
        <taxon>Bacteroidales</taxon>
        <taxon>Candidatus Cryptobacteroides</taxon>
    </lineage>
</organism>